<name>A0A183G915_HELPZ</name>
<proteinExistence type="predicted"/>
<evidence type="ECO:0000313" key="2">
    <source>
        <dbReference type="Proteomes" id="UP000050761"/>
    </source>
</evidence>
<reference evidence="1 2" key="1">
    <citation type="submission" date="2018-11" db="EMBL/GenBank/DDBJ databases">
        <authorList>
            <consortium name="Pathogen Informatics"/>
        </authorList>
    </citation>
    <scope>NUCLEOTIDE SEQUENCE [LARGE SCALE GENOMIC DNA]</scope>
</reference>
<gene>
    <name evidence="1" type="ORF">HPBE_LOCUS18406</name>
</gene>
<dbReference type="WBParaSite" id="HPBE_0001840701-mRNA-1">
    <property type="protein sequence ID" value="HPBE_0001840701-mRNA-1"/>
    <property type="gene ID" value="HPBE_0001840701"/>
</dbReference>
<reference evidence="3" key="2">
    <citation type="submission" date="2019-09" db="UniProtKB">
        <authorList>
            <consortium name="WormBaseParasite"/>
        </authorList>
    </citation>
    <scope>IDENTIFICATION</scope>
</reference>
<organism evidence="2 3">
    <name type="scientific">Heligmosomoides polygyrus</name>
    <name type="common">Parasitic roundworm</name>
    <dbReference type="NCBI Taxonomy" id="6339"/>
    <lineage>
        <taxon>Eukaryota</taxon>
        <taxon>Metazoa</taxon>
        <taxon>Ecdysozoa</taxon>
        <taxon>Nematoda</taxon>
        <taxon>Chromadorea</taxon>
        <taxon>Rhabditida</taxon>
        <taxon>Rhabditina</taxon>
        <taxon>Rhabditomorpha</taxon>
        <taxon>Strongyloidea</taxon>
        <taxon>Heligmosomidae</taxon>
        <taxon>Heligmosomoides</taxon>
    </lineage>
</organism>
<protein>
    <submittedName>
        <fullName evidence="3">Aldedh domain-containing protein</fullName>
    </submittedName>
</protein>
<accession>A0A3P8BPL7</accession>
<dbReference type="Proteomes" id="UP000050761">
    <property type="component" value="Unassembled WGS sequence"/>
</dbReference>
<dbReference type="OrthoDB" id="5859497at2759"/>
<accession>A0A183G915</accession>
<evidence type="ECO:0000313" key="3">
    <source>
        <dbReference type="WBParaSite" id="HPBE_0001840701-mRNA-1"/>
    </source>
</evidence>
<evidence type="ECO:0000313" key="1">
    <source>
        <dbReference type="EMBL" id="VDP11478.1"/>
    </source>
</evidence>
<sequence>MRINRKKTQFVKSVWCEGDQINIDGTPLTETTSYVYPGRSMNIDSDVKEELLRRSKAAWSAYESVKEATDQLSDPDLDAHLFDSIVLPAHCCASETWGGIASTSKSLLTTHRALQRCLLKSSWLSKHRAGLHSSDLRTMSRLTDPEEYTSKMKHRWASHTQITHESCSTKLHLIKVEKISTYLLCPT</sequence>
<dbReference type="AlphaFoldDB" id="A0A183G915"/>
<keyword evidence="2" id="KW-1185">Reference proteome</keyword>
<dbReference type="EMBL" id="UZAH01030669">
    <property type="protein sequence ID" value="VDP11478.1"/>
    <property type="molecule type" value="Genomic_DNA"/>
</dbReference>